<proteinExistence type="predicted"/>
<dbReference type="OrthoDB" id="2986975at2759"/>
<dbReference type="PANTHER" id="PTHR47642">
    <property type="entry name" value="ATP-DEPENDENT DNA HELICASE"/>
    <property type="match status" value="1"/>
</dbReference>
<dbReference type="InterPro" id="IPR051055">
    <property type="entry name" value="PIF1_helicase"/>
</dbReference>
<dbReference type="RefSeq" id="XP_041159000.1">
    <property type="nucleotide sequence ID" value="XM_041298050.1"/>
</dbReference>
<reference evidence="1" key="1">
    <citation type="journal article" date="2020" name="New Phytol.">
        <title>Comparative genomics reveals dynamic genome evolution in host specialist ectomycorrhizal fungi.</title>
        <authorList>
            <person name="Lofgren L.A."/>
            <person name="Nguyen N.H."/>
            <person name="Vilgalys R."/>
            <person name="Ruytinx J."/>
            <person name="Liao H.L."/>
            <person name="Branco S."/>
            <person name="Kuo A."/>
            <person name="LaButti K."/>
            <person name="Lipzen A."/>
            <person name="Andreopoulos W."/>
            <person name="Pangilinan J."/>
            <person name="Riley R."/>
            <person name="Hundley H."/>
            <person name="Na H."/>
            <person name="Barry K."/>
            <person name="Grigoriev I.V."/>
            <person name="Stajich J.E."/>
            <person name="Kennedy P.G."/>
        </authorList>
    </citation>
    <scope>NUCLEOTIDE SEQUENCE</scope>
    <source>
        <strain evidence="1">S12</strain>
    </source>
</reference>
<dbReference type="AlphaFoldDB" id="A0A9P7DGW3"/>
<name>A0A9P7DGW3_9AGAM</name>
<evidence type="ECO:0000313" key="2">
    <source>
        <dbReference type="Proteomes" id="UP000719766"/>
    </source>
</evidence>
<accession>A0A9P7DGW3</accession>
<evidence type="ECO:0008006" key="3">
    <source>
        <dbReference type="Google" id="ProtNLM"/>
    </source>
</evidence>
<keyword evidence="2" id="KW-1185">Reference proteome</keyword>
<dbReference type="EMBL" id="JABBWE010000037">
    <property type="protein sequence ID" value="KAG1792363.1"/>
    <property type="molecule type" value="Genomic_DNA"/>
</dbReference>
<comment type="caution">
    <text evidence="1">The sequence shown here is derived from an EMBL/GenBank/DDBJ whole genome shotgun (WGS) entry which is preliminary data.</text>
</comment>
<evidence type="ECO:0000313" key="1">
    <source>
        <dbReference type="EMBL" id="KAG1792363.1"/>
    </source>
</evidence>
<feature type="non-terminal residue" evidence="1">
    <location>
        <position position="230"/>
    </location>
</feature>
<gene>
    <name evidence="1" type="ORF">HD556DRAFT_1239539</name>
</gene>
<dbReference type="Proteomes" id="UP000719766">
    <property type="component" value="Unassembled WGS sequence"/>
</dbReference>
<protein>
    <recommendedName>
        <fullName evidence="3">DNA helicase</fullName>
    </recommendedName>
</protein>
<sequence length="230" mass="26072">FWKDKLYLIIDEKSMLSRKFLVKISAYVAKGKSLADFHQFPPVAVKKSAALYYPCDSSKDTAEEMLGRKIYEQFTTVVCLKEQIRVTDPEWNDLLHHIRHSSCCSHHVQLLCSLVLTNPHCPPTDFNSPPWNDAVLITPCNAVRRQWNLNMTKNHCQRSGNRLFVCKAKDTIQGRELTLMKRYAVATKPSGRNAKQDERAALPNVIKLAVGVKVMVTFNVDTELNVANGA</sequence>
<organism evidence="1 2">
    <name type="scientific">Suillus plorans</name>
    <dbReference type="NCBI Taxonomy" id="116603"/>
    <lineage>
        <taxon>Eukaryota</taxon>
        <taxon>Fungi</taxon>
        <taxon>Dikarya</taxon>
        <taxon>Basidiomycota</taxon>
        <taxon>Agaricomycotina</taxon>
        <taxon>Agaricomycetes</taxon>
        <taxon>Agaricomycetidae</taxon>
        <taxon>Boletales</taxon>
        <taxon>Suillineae</taxon>
        <taxon>Suillaceae</taxon>
        <taxon>Suillus</taxon>
    </lineage>
</organism>
<dbReference type="GeneID" id="64591814"/>